<dbReference type="GO" id="GO:0006516">
    <property type="term" value="P:glycoprotein catabolic process"/>
    <property type="evidence" value="ECO:0007669"/>
    <property type="project" value="TreeGrafter"/>
</dbReference>
<keyword evidence="4" id="KW-1185">Reference proteome</keyword>
<sequence length="235" mass="26457">VMSEWKGKCAALFGLQGVSLPDGVDWKSVYEKKPLGRNLLKNPAPQGTNVPPPEPKLSEVPPAPHQPALIPQGGSTEPSDYAGWSTSAEEFHYEEVRVPEGVVVCYMPRWFTLEQRVDLKAEGLWDELLDHFQPDIEIEDWYEESQVHESIYQLQVQLLGADGQTVISEHVCNPREDLENYSHTWKQVSHTFSSYGPGVRYVHFLHKVKNSFMVEVRSTLVTGSSVKVKPSKSGL</sequence>
<dbReference type="GO" id="GO:0036503">
    <property type="term" value="P:ERAD pathway"/>
    <property type="evidence" value="ECO:0007669"/>
    <property type="project" value="TreeGrafter"/>
</dbReference>
<feature type="compositionally biased region" description="Pro residues" evidence="1">
    <location>
        <begin position="50"/>
        <end position="65"/>
    </location>
</feature>
<dbReference type="Pfam" id="PF04300">
    <property type="entry name" value="FBA"/>
    <property type="match status" value="1"/>
</dbReference>
<dbReference type="InterPro" id="IPR008979">
    <property type="entry name" value="Galactose-bd-like_sf"/>
</dbReference>
<gene>
    <name evidence="3" type="primary">NCCRP1</name>
</gene>
<evidence type="ECO:0000259" key="2">
    <source>
        <dbReference type="PROSITE" id="PS51114"/>
    </source>
</evidence>
<dbReference type="SMART" id="SM01198">
    <property type="entry name" value="FBA"/>
    <property type="match status" value="1"/>
</dbReference>
<dbReference type="AlphaFoldDB" id="A0AAY4EU45"/>
<feature type="domain" description="FBA" evidence="2">
    <location>
        <begin position="29"/>
        <end position="230"/>
    </location>
</feature>
<feature type="compositionally biased region" description="Polar residues" evidence="1">
    <location>
        <begin position="73"/>
        <end position="82"/>
    </location>
</feature>
<accession>A0AAY4EU45</accession>
<dbReference type="PANTHER" id="PTHR12125:SF1">
    <property type="entry name" value="F-BOX ONLY PROTEIN 50"/>
    <property type="match status" value="1"/>
</dbReference>
<protein>
    <recommendedName>
        <fullName evidence="2">FBA domain-containing protein</fullName>
    </recommendedName>
</protein>
<feature type="region of interest" description="Disordered" evidence="1">
    <location>
        <begin position="37"/>
        <end position="82"/>
    </location>
</feature>
<dbReference type="InterPro" id="IPR007397">
    <property type="entry name" value="F-box-assoc_dom"/>
</dbReference>
<dbReference type="GO" id="GO:0031146">
    <property type="term" value="P:SCF-dependent proteasomal ubiquitin-dependent protein catabolic process"/>
    <property type="evidence" value="ECO:0007669"/>
    <property type="project" value="TreeGrafter"/>
</dbReference>
<dbReference type="Proteomes" id="UP000694580">
    <property type="component" value="Chromosome 6"/>
</dbReference>
<dbReference type="GO" id="GO:0019005">
    <property type="term" value="C:SCF ubiquitin ligase complex"/>
    <property type="evidence" value="ECO:0007669"/>
    <property type="project" value="TreeGrafter"/>
</dbReference>
<dbReference type="PROSITE" id="PS51114">
    <property type="entry name" value="FBA"/>
    <property type="match status" value="1"/>
</dbReference>
<evidence type="ECO:0000313" key="3">
    <source>
        <dbReference type="Ensembl" id="ENSDCDP00010060903.1"/>
    </source>
</evidence>
<dbReference type="GeneTree" id="ENSGT00940000161313"/>
<dbReference type="Gene3D" id="2.60.120.260">
    <property type="entry name" value="Galactose-binding domain-like"/>
    <property type="match status" value="1"/>
</dbReference>
<dbReference type="SUPFAM" id="SSF49785">
    <property type="entry name" value="Galactose-binding domain-like"/>
    <property type="match status" value="1"/>
</dbReference>
<dbReference type="Ensembl" id="ENSDCDT00010071656.1">
    <property type="protein sequence ID" value="ENSDCDP00010060903.1"/>
    <property type="gene ID" value="ENSDCDG00010033724.1"/>
</dbReference>
<dbReference type="FunFam" id="2.60.120.260:FF:000012">
    <property type="entry name" value="F-box only protein 2"/>
    <property type="match status" value="1"/>
</dbReference>
<evidence type="ECO:0000256" key="1">
    <source>
        <dbReference type="SAM" id="MobiDB-lite"/>
    </source>
</evidence>
<name>A0AAY4EU45_9TELE</name>
<organism evidence="3 4">
    <name type="scientific">Denticeps clupeoides</name>
    <name type="common">denticle herring</name>
    <dbReference type="NCBI Taxonomy" id="299321"/>
    <lineage>
        <taxon>Eukaryota</taxon>
        <taxon>Metazoa</taxon>
        <taxon>Chordata</taxon>
        <taxon>Craniata</taxon>
        <taxon>Vertebrata</taxon>
        <taxon>Euteleostomi</taxon>
        <taxon>Actinopterygii</taxon>
        <taxon>Neopterygii</taxon>
        <taxon>Teleostei</taxon>
        <taxon>Clupei</taxon>
        <taxon>Clupeiformes</taxon>
        <taxon>Denticipitoidei</taxon>
        <taxon>Denticipitidae</taxon>
        <taxon>Denticeps</taxon>
    </lineage>
</organism>
<reference evidence="3" key="3">
    <citation type="submission" date="2025-09" db="UniProtKB">
        <authorList>
            <consortium name="Ensembl"/>
        </authorList>
    </citation>
    <scope>IDENTIFICATION</scope>
</reference>
<dbReference type="GO" id="GO:0061630">
    <property type="term" value="F:ubiquitin protein ligase activity"/>
    <property type="evidence" value="ECO:0007669"/>
    <property type="project" value="TreeGrafter"/>
</dbReference>
<reference evidence="3" key="2">
    <citation type="submission" date="2025-08" db="UniProtKB">
        <authorList>
            <consortium name="Ensembl"/>
        </authorList>
    </citation>
    <scope>IDENTIFICATION</scope>
</reference>
<dbReference type="PANTHER" id="PTHR12125">
    <property type="entry name" value="F-BOX ONLY PROTEIN 6-LIKE PROTEIN"/>
    <property type="match status" value="1"/>
</dbReference>
<proteinExistence type="predicted"/>
<evidence type="ECO:0000313" key="4">
    <source>
        <dbReference type="Proteomes" id="UP000694580"/>
    </source>
</evidence>
<reference evidence="3 4" key="1">
    <citation type="submission" date="2020-06" db="EMBL/GenBank/DDBJ databases">
        <authorList>
            <consortium name="Wellcome Sanger Institute Data Sharing"/>
        </authorList>
    </citation>
    <scope>NUCLEOTIDE SEQUENCE [LARGE SCALE GENOMIC DNA]</scope>
</reference>
<dbReference type="InterPro" id="IPR039752">
    <property type="entry name" value="F-box_only"/>
</dbReference>
<dbReference type="GO" id="GO:0005737">
    <property type="term" value="C:cytoplasm"/>
    <property type="evidence" value="ECO:0007669"/>
    <property type="project" value="UniProtKB-ARBA"/>
</dbReference>